<protein>
    <submittedName>
        <fullName evidence="2">Uncharacterized protein</fullName>
    </submittedName>
</protein>
<dbReference type="Proteomes" id="UP000054783">
    <property type="component" value="Unassembled WGS sequence"/>
</dbReference>
<name>A0A0V0ZWU9_9BILA</name>
<dbReference type="EMBL" id="JYDQ01000065">
    <property type="protein sequence ID" value="KRY17232.1"/>
    <property type="molecule type" value="Genomic_DNA"/>
</dbReference>
<accession>A0A0V0ZWU9</accession>
<keyword evidence="3" id="KW-1185">Reference proteome</keyword>
<dbReference type="AlphaFoldDB" id="A0A0V0ZWU9"/>
<reference evidence="2 3" key="1">
    <citation type="submission" date="2015-01" db="EMBL/GenBank/DDBJ databases">
        <title>Evolution of Trichinella species and genotypes.</title>
        <authorList>
            <person name="Korhonen P.K."/>
            <person name="Edoardo P."/>
            <person name="Giuseppe L.R."/>
            <person name="Gasser R.B."/>
        </authorList>
    </citation>
    <scope>NUCLEOTIDE SEQUENCE [LARGE SCALE GENOMIC DNA]</scope>
    <source>
        <strain evidence="2">ISS2496</strain>
    </source>
</reference>
<feature type="region of interest" description="Disordered" evidence="1">
    <location>
        <begin position="39"/>
        <end position="66"/>
    </location>
</feature>
<evidence type="ECO:0000256" key="1">
    <source>
        <dbReference type="SAM" id="MobiDB-lite"/>
    </source>
</evidence>
<evidence type="ECO:0000313" key="3">
    <source>
        <dbReference type="Proteomes" id="UP000054783"/>
    </source>
</evidence>
<comment type="caution">
    <text evidence="2">The sequence shown here is derived from an EMBL/GenBank/DDBJ whole genome shotgun (WGS) entry which is preliminary data.</text>
</comment>
<proteinExistence type="predicted"/>
<organism evidence="2 3">
    <name type="scientific">Trichinella patagoniensis</name>
    <dbReference type="NCBI Taxonomy" id="990121"/>
    <lineage>
        <taxon>Eukaryota</taxon>
        <taxon>Metazoa</taxon>
        <taxon>Ecdysozoa</taxon>
        <taxon>Nematoda</taxon>
        <taxon>Enoplea</taxon>
        <taxon>Dorylaimia</taxon>
        <taxon>Trichinellida</taxon>
        <taxon>Trichinellidae</taxon>
        <taxon>Trichinella</taxon>
    </lineage>
</organism>
<gene>
    <name evidence="2" type="ORF">T12_13587</name>
</gene>
<evidence type="ECO:0000313" key="2">
    <source>
        <dbReference type="EMBL" id="KRY17232.1"/>
    </source>
</evidence>
<sequence length="66" mass="7859">MEKKKQIIVEIHFYVAFEISDIFFKKNKTDDRLEKYLSKQEEEDDDDEEAIWKLKPGTGHPINALC</sequence>